<evidence type="ECO:0000313" key="5">
    <source>
        <dbReference type="Proteomes" id="UP001056730"/>
    </source>
</evidence>
<comment type="similarity">
    <text evidence="1 3">Belongs to the short-chain dehydrogenases/reductases (SDR) family.</text>
</comment>
<name>A0A9Q8Y496_9LACT</name>
<dbReference type="CDD" id="cd05233">
    <property type="entry name" value="SDR_c"/>
    <property type="match status" value="1"/>
</dbReference>
<keyword evidence="2" id="KW-0560">Oxidoreductase</keyword>
<dbReference type="Gene3D" id="3.40.50.720">
    <property type="entry name" value="NAD(P)-binding Rossmann-like Domain"/>
    <property type="match status" value="1"/>
</dbReference>
<dbReference type="PIRSF" id="PIRSF000126">
    <property type="entry name" value="11-beta-HSD1"/>
    <property type="match status" value="1"/>
</dbReference>
<dbReference type="Pfam" id="PF00106">
    <property type="entry name" value="adh_short"/>
    <property type="match status" value="1"/>
</dbReference>
<evidence type="ECO:0000256" key="2">
    <source>
        <dbReference type="ARBA" id="ARBA00023002"/>
    </source>
</evidence>
<protein>
    <submittedName>
        <fullName evidence="4">SDR family NAD(P)-dependent oxidoreductase</fullName>
    </submittedName>
</protein>
<reference evidence="4" key="1">
    <citation type="journal article" date="2022" name="Front. Microbiol.">
        <title>Feed Insects as a Reservoir of Granadaene-Producing Lactococci.</title>
        <authorList>
            <person name="Neuzil-Bunesova V."/>
            <person name="Ramirez Garcia A."/>
            <person name="Modrackova N."/>
            <person name="Makovska M."/>
            <person name="Sabolova M."/>
            <person name="Sproer C."/>
            <person name="Bunk B."/>
            <person name="Blom J."/>
            <person name="Schwab C."/>
        </authorList>
    </citation>
    <scope>NUCLEOTIDE SEQUENCE</scope>
    <source>
        <strain evidence="4">I4/6O</strain>
    </source>
</reference>
<dbReference type="InterPro" id="IPR020904">
    <property type="entry name" value="Sc_DH/Rdtase_CS"/>
</dbReference>
<dbReference type="AlphaFoldDB" id="A0A9Q8Y496"/>
<dbReference type="PRINTS" id="PR00081">
    <property type="entry name" value="GDHRDH"/>
</dbReference>
<dbReference type="PANTHER" id="PTHR42901:SF1">
    <property type="entry name" value="ALCOHOL DEHYDROGENASE"/>
    <property type="match status" value="1"/>
</dbReference>
<dbReference type="PANTHER" id="PTHR42901">
    <property type="entry name" value="ALCOHOL DEHYDROGENASE"/>
    <property type="match status" value="1"/>
</dbReference>
<evidence type="ECO:0000256" key="3">
    <source>
        <dbReference type="RuleBase" id="RU000363"/>
    </source>
</evidence>
<proteinExistence type="inferred from homology"/>
<geneLocation type="plasmid" evidence="4 5">
    <name>p2</name>
</geneLocation>
<dbReference type="SUPFAM" id="SSF51735">
    <property type="entry name" value="NAD(P)-binding Rossmann-fold domains"/>
    <property type="match status" value="1"/>
</dbReference>
<keyword evidence="4" id="KW-0614">Plasmid</keyword>
<evidence type="ECO:0000313" key="4">
    <source>
        <dbReference type="EMBL" id="USJ21601.1"/>
    </source>
</evidence>
<evidence type="ECO:0000256" key="1">
    <source>
        <dbReference type="ARBA" id="ARBA00006484"/>
    </source>
</evidence>
<dbReference type="InterPro" id="IPR002347">
    <property type="entry name" value="SDR_fam"/>
</dbReference>
<dbReference type="KEGG" id="lfo:LMK00_11975"/>
<dbReference type="PROSITE" id="PS00061">
    <property type="entry name" value="ADH_SHORT"/>
    <property type="match status" value="1"/>
</dbReference>
<accession>A0A9Q8Y496</accession>
<dbReference type="PRINTS" id="PR00080">
    <property type="entry name" value="SDRFAMILY"/>
</dbReference>
<dbReference type="RefSeq" id="WP_252175977.1">
    <property type="nucleotide sequence ID" value="NZ_CP086398.1"/>
</dbReference>
<dbReference type="Proteomes" id="UP001056730">
    <property type="component" value="Plasmid p2"/>
</dbReference>
<sequence>MKYTVVTGASSGIGRATAIKLANLGYNLIIVARRTDKLNELKSEINNKYPNIDVVVKPTDLSAKGEIEDLYQFISKFELSMLLNIAGLGASGQIIDSDIEVYERMVDVNIRATMMLSQLFVKDYSDKAVQLINVSSAVGYLVAENNVVYSASKFFINAFTQGLANEMKNNKIQVKIFAPALTATDFIGCTDQSNLPPYVKSVDEVTDYLLELIESEYNIGLVNPKNDFVLTNKVLEELNGFGV</sequence>
<dbReference type="InterPro" id="IPR036291">
    <property type="entry name" value="NAD(P)-bd_dom_sf"/>
</dbReference>
<organism evidence="4 5">
    <name type="scientific">Lactococcus formosensis</name>
    <dbReference type="NCBI Taxonomy" id="1281486"/>
    <lineage>
        <taxon>Bacteria</taxon>
        <taxon>Bacillati</taxon>
        <taxon>Bacillota</taxon>
        <taxon>Bacilli</taxon>
        <taxon>Lactobacillales</taxon>
        <taxon>Streptococcaceae</taxon>
        <taxon>Lactococcus</taxon>
    </lineage>
</organism>
<dbReference type="EMBL" id="CP086398">
    <property type="protein sequence ID" value="USJ21601.1"/>
    <property type="molecule type" value="Genomic_DNA"/>
</dbReference>
<gene>
    <name evidence="4" type="ORF">LMK00_11975</name>
</gene>
<dbReference type="GO" id="GO:0016491">
    <property type="term" value="F:oxidoreductase activity"/>
    <property type="evidence" value="ECO:0007669"/>
    <property type="project" value="UniProtKB-KW"/>
</dbReference>